<comment type="subcellular location">
    <subcellularLocation>
        <location evidence="5">Cytoplasm</location>
    </subcellularLocation>
</comment>
<organism evidence="8">
    <name type="scientific">uncultured Rubrobacteraceae bacterium</name>
    <dbReference type="NCBI Taxonomy" id="349277"/>
    <lineage>
        <taxon>Bacteria</taxon>
        <taxon>Bacillati</taxon>
        <taxon>Actinomycetota</taxon>
        <taxon>Rubrobacteria</taxon>
        <taxon>Rubrobacterales</taxon>
        <taxon>Rubrobacteraceae</taxon>
        <taxon>environmental samples</taxon>
    </lineage>
</organism>
<feature type="domain" description="RimM N-terminal" evidence="6">
    <location>
        <begin position="14"/>
        <end position="90"/>
    </location>
</feature>
<name>A0A6J4QRZ6_9ACTN</name>
<dbReference type="Pfam" id="PF24986">
    <property type="entry name" value="PRC_RimM"/>
    <property type="match status" value="1"/>
</dbReference>
<dbReference type="AlphaFoldDB" id="A0A6J4QRZ6"/>
<accession>A0A6J4QRZ6</accession>
<gene>
    <name evidence="5" type="primary">rimM</name>
    <name evidence="8" type="ORF">AVDCRST_MAG78-3622</name>
</gene>
<dbReference type="PANTHER" id="PTHR33692">
    <property type="entry name" value="RIBOSOME MATURATION FACTOR RIMM"/>
    <property type="match status" value="1"/>
</dbReference>
<dbReference type="GO" id="GO:0005737">
    <property type="term" value="C:cytoplasm"/>
    <property type="evidence" value="ECO:0007669"/>
    <property type="project" value="UniProtKB-SubCell"/>
</dbReference>
<evidence type="ECO:0000256" key="2">
    <source>
        <dbReference type="ARBA" id="ARBA00022517"/>
    </source>
</evidence>
<evidence type="ECO:0000259" key="7">
    <source>
        <dbReference type="Pfam" id="PF24986"/>
    </source>
</evidence>
<dbReference type="Pfam" id="PF01782">
    <property type="entry name" value="RimM"/>
    <property type="match status" value="1"/>
</dbReference>
<proteinExistence type="inferred from homology"/>
<keyword evidence="4 5" id="KW-0143">Chaperone</keyword>
<comment type="function">
    <text evidence="5">An accessory protein needed during the final step in the assembly of 30S ribosomal subunit, possibly for assembly of the head region. Essential for efficient processing of 16S rRNA. May be needed both before and after RbfA during the maturation of 16S rRNA. It has affinity for free ribosomal 30S subunits but not for 70S ribosomes.</text>
</comment>
<dbReference type="PANTHER" id="PTHR33692:SF1">
    <property type="entry name" value="RIBOSOME MATURATION FACTOR RIMM"/>
    <property type="match status" value="1"/>
</dbReference>
<comment type="subunit">
    <text evidence="5">Binds ribosomal protein uS19.</text>
</comment>
<evidence type="ECO:0000256" key="5">
    <source>
        <dbReference type="HAMAP-Rule" id="MF_00014"/>
    </source>
</evidence>
<dbReference type="Gene3D" id="2.30.30.240">
    <property type="entry name" value="PRC-barrel domain"/>
    <property type="match status" value="1"/>
</dbReference>
<dbReference type="InterPro" id="IPR036976">
    <property type="entry name" value="RimM_N_sf"/>
</dbReference>
<dbReference type="NCBIfam" id="TIGR02273">
    <property type="entry name" value="16S_RimM"/>
    <property type="match status" value="1"/>
</dbReference>
<evidence type="ECO:0000259" key="6">
    <source>
        <dbReference type="Pfam" id="PF01782"/>
    </source>
</evidence>
<keyword evidence="3 5" id="KW-0698">rRNA processing</keyword>
<dbReference type="HAMAP" id="MF_00014">
    <property type="entry name" value="Ribosome_mat_RimM"/>
    <property type="match status" value="1"/>
</dbReference>
<evidence type="ECO:0000256" key="4">
    <source>
        <dbReference type="ARBA" id="ARBA00023186"/>
    </source>
</evidence>
<dbReference type="SUPFAM" id="SSF50346">
    <property type="entry name" value="PRC-barrel domain"/>
    <property type="match status" value="1"/>
</dbReference>
<keyword evidence="1 5" id="KW-0963">Cytoplasm</keyword>
<dbReference type="SUPFAM" id="SSF50447">
    <property type="entry name" value="Translation proteins"/>
    <property type="match status" value="1"/>
</dbReference>
<dbReference type="InterPro" id="IPR011961">
    <property type="entry name" value="RimM"/>
</dbReference>
<dbReference type="GO" id="GO:0006364">
    <property type="term" value="P:rRNA processing"/>
    <property type="evidence" value="ECO:0007669"/>
    <property type="project" value="UniProtKB-UniRule"/>
</dbReference>
<dbReference type="Gene3D" id="2.40.30.60">
    <property type="entry name" value="RimM"/>
    <property type="match status" value="1"/>
</dbReference>
<dbReference type="GO" id="GO:0005840">
    <property type="term" value="C:ribosome"/>
    <property type="evidence" value="ECO:0007669"/>
    <property type="project" value="InterPro"/>
</dbReference>
<evidence type="ECO:0000256" key="3">
    <source>
        <dbReference type="ARBA" id="ARBA00022552"/>
    </source>
</evidence>
<dbReference type="InterPro" id="IPR056792">
    <property type="entry name" value="PRC_RimM"/>
</dbReference>
<dbReference type="InterPro" id="IPR002676">
    <property type="entry name" value="RimM_N"/>
</dbReference>
<evidence type="ECO:0000256" key="1">
    <source>
        <dbReference type="ARBA" id="ARBA00022490"/>
    </source>
</evidence>
<reference evidence="8" key="1">
    <citation type="submission" date="2020-02" db="EMBL/GenBank/DDBJ databases">
        <authorList>
            <person name="Meier V. D."/>
        </authorList>
    </citation>
    <scope>NUCLEOTIDE SEQUENCE</scope>
    <source>
        <strain evidence="8">AVDCRST_MAG78</strain>
    </source>
</reference>
<comment type="similarity">
    <text evidence="5">Belongs to the RimM family.</text>
</comment>
<dbReference type="GO" id="GO:0043022">
    <property type="term" value="F:ribosome binding"/>
    <property type="evidence" value="ECO:0007669"/>
    <property type="project" value="InterPro"/>
</dbReference>
<dbReference type="InterPro" id="IPR011033">
    <property type="entry name" value="PRC_barrel-like_sf"/>
</dbReference>
<dbReference type="EMBL" id="CADCVB010000236">
    <property type="protein sequence ID" value="CAA9452858.1"/>
    <property type="molecule type" value="Genomic_DNA"/>
</dbReference>
<comment type="domain">
    <text evidence="5">The PRC barrel domain binds ribosomal protein uS19.</text>
</comment>
<feature type="domain" description="Ribosome maturation factor RimM PRC barrel" evidence="7">
    <location>
        <begin position="104"/>
        <end position="170"/>
    </location>
</feature>
<sequence length="174" mass="18975">MGRLPTSALADPVVIGVISAPHGVRGTVRVRPPGSGRHLRRGVEPVVDGERRRILASRQTPKGFLVDLEGIGDRNLAASLRGSELVLDREELDTPEEEEFYVGDLVGLEACDEVGTCIGNVAEVLETPAHEILVIRDDEEEPAEFYVPFTREHVPTVDQEKGRVVVNLPDAVPE</sequence>
<dbReference type="GO" id="GO:0042274">
    <property type="term" value="P:ribosomal small subunit biogenesis"/>
    <property type="evidence" value="ECO:0007669"/>
    <property type="project" value="UniProtKB-UniRule"/>
</dbReference>
<evidence type="ECO:0000313" key="8">
    <source>
        <dbReference type="EMBL" id="CAA9452858.1"/>
    </source>
</evidence>
<protein>
    <recommendedName>
        <fullName evidence="5">Ribosome maturation factor RimM</fullName>
    </recommendedName>
</protein>
<dbReference type="InterPro" id="IPR009000">
    <property type="entry name" value="Transl_B-barrel_sf"/>
</dbReference>
<keyword evidence="2 5" id="KW-0690">Ribosome biogenesis</keyword>